<keyword evidence="2" id="KW-0813">Transport</keyword>
<keyword evidence="5" id="KW-0677">Repeat</keyword>
<dbReference type="InterPro" id="IPR036322">
    <property type="entry name" value="WD40_repeat_dom_sf"/>
</dbReference>
<sequence>MRTQHTAHSLPAFPVYSSAFISEHELVLGGGGGQSKTGIKNKLRLYRVDNDKVIELLHELELEKGEDAPMSMAAHPTERFVACGVNSSEIALKSGKNQNCRLFSIEDQELVPSKTQSTLLINEAEDDFQKVTVFSPSGDFLVAAGTKDLSLLHYPSLSPAASPVRLEKGDIYDAAFSSSTLVVATTVNIHVYALPKSDKAAGKEKESALTALELLKTVERPTLPGDNAGSSFRSVRFHPQDETVLYTLVNAVPPRTRTKSSPRRAFVCKWNTDNWEVTKMRKVGDKGVTCFDVSPNGQLLAFGSSDYTVGILDAKTLAPLVTILKAHDFPPTTLRFNTASNLLASGSADNSIRVVTVPDNLGGISWTFWVTLILTMLVLLFAFLAQQMHEGR</sequence>
<dbReference type="InterPro" id="IPR045260">
    <property type="entry name" value="Sec12-like"/>
</dbReference>
<dbReference type="PROSITE" id="PS50082">
    <property type="entry name" value="WD_REPEATS_2"/>
    <property type="match status" value="1"/>
</dbReference>
<accession>S8FX31</accession>
<comment type="subcellular location">
    <subcellularLocation>
        <location evidence="1">Endoplasmic reticulum membrane</location>
        <topology evidence="1">Single-pass type II membrane protein</topology>
    </subcellularLocation>
</comment>
<evidence type="ECO:0000256" key="9">
    <source>
        <dbReference type="ARBA" id="ARBA00022989"/>
    </source>
</evidence>
<dbReference type="PANTHER" id="PTHR23284:SF0">
    <property type="entry name" value="PROLACTIN REGULATORY ELEMENT-BINDING PROTEIN"/>
    <property type="match status" value="1"/>
</dbReference>
<dbReference type="eggNOG" id="KOG0771">
    <property type="taxonomic scope" value="Eukaryota"/>
</dbReference>
<keyword evidence="10 12" id="KW-0472">Membrane</keyword>
<protein>
    <submittedName>
        <fullName evidence="13">Uncharacterized protein</fullName>
    </submittedName>
</protein>
<dbReference type="Gene3D" id="2.130.10.10">
    <property type="entry name" value="YVTN repeat-like/Quinoprotein amine dehydrogenase"/>
    <property type="match status" value="1"/>
</dbReference>
<dbReference type="STRING" id="743788.S8FX31"/>
<dbReference type="InterPro" id="IPR015943">
    <property type="entry name" value="WD40/YVTN_repeat-like_dom_sf"/>
</dbReference>
<dbReference type="InParanoid" id="S8FX31"/>
<dbReference type="GO" id="GO:0006888">
    <property type="term" value="P:endoplasmic reticulum to Golgi vesicle-mediated transport"/>
    <property type="evidence" value="ECO:0007669"/>
    <property type="project" value="TreeGrafter"/>
</dbReference>
<keyword evidence="3 11" id="KW-0853">WD repeat</keyword>
<evidence type="ECO:0000256" key="1">
    <source>
        <dbReference type="ARBA" id="ARBA00004648"/>
    </source>
</evidence>
<evidence type="ECO:0000256" key="8">
    <source>
        <dbReference type="ARBA" id="ARBA00022927"/>
    </source>
</evidence>
<dbReference type="GO" id="GO:0005085">
    <property type="term" value="F:guanyl-nucleotide exchange factor activity"/>
    <property type="evidence" value="ECO:0007669"/>
    <property type="project" value="InterPro"/>
</dbReference>
<reference evidence="13 14" key="1">
    <citation type="journal article" date="2012" name="Science">
        <title>The Paleozoic origin of enzymatic lignin decomposition reconstructed from 31 fungal genomes.</title>
        <authorList>
            <person name="Floudas D."/>
            <person name="Binder M."/>
            <person name="Riley R."/>
            <person name="Barry K."/>
            <person name="Blanchette R.A."/>
            <person name="Henrissat B."/>
            <person name="Martinez A.T."/>
            <person name="Otillar R."/>
            <person name="Spatafora J.W."/>
            <person name="Yadav J.S."/>
            <person name="Aerts A."/>
            <person name="Benoit I."/>
            <person name="Boyd A."/>
            <person name="Carlson A."/>
            <person name="Copeland A."/>
            <person name="Coutinho P.M."/>
            <person name="de Vries R.P."/>
            <person name="Ferreira P."/>
            <person name="Findley K."/>
            <person name="Foster B."/>
            <person name="Gaskell J."/>
            <person name="Glotzer D."/>
            <person name="Gorecki P."/>
            <person name="Heitman J."/>
            <person name="Hesse C."/>
            <person name="Hori C."/>
            <person name="Igarashi K."/>
            <person name="Jurgens J.A."/>
            <person name="Kallen N."/>
            <person name="Kersten P."/>
            <person name="Kohler A."/>
            <person name="Kuees U."/>
            <person name="Kumar T.K.A."/>
            <person name="Kuo A."/>
            <person name="LaButti K."/>
            <person name="Larrondo L.F."/>
            <person name="Lindquist E."/>
            <person name="Ling A."/>
            <person name="Lombard V."/>
            <person name="Lucas S."/>
            <person name="Lundell T."/>
            <person name="Martin R."/>
            <person name="McLaughlin D.J."/>
            <person name="Morgenstern I."/>
            <person name="Morin E."/>
            <person name="Murat C."/>
            <person name="Nagy L.G."/>
            <person name="Nolan M."/>
            <person name="Ohm R.A."/>
            <person name="Patyshakuliyeva A."/>
            <person name="Rokas A."/>
            <person name="Ruiz-Duenas F.J."/>
            <person name="Sabat G."/>
            <person name="Salamov A."/>
            <person name="Samejima M."/>
            <person name="Schmutz J."/>
            <person name="Slot J.C."/>
            <person name="St John F."/>
            <person name="Stenlid J."/>
            <person name="Sun H."/>
            <person name="Sun S."/>
            <person name="Syed K."/>
            <person name="Tsang A."/>
            <person name="Wiebenga A."/>
            <person name="Young D."/>
            <person name="Pisabarro A."/>
            <person name="Eastwood D.C."/>
            <person name="Martin F."/>
            <person name="Cullen D."/>
            <person name="Grigoriev I.V."/>
            <person name="Hibbett D.S."/>
        </authorList>
    </citation>
    <scope>NUCLEOTIDE SEQUENCE</scope>
    <source>
        <strain evidence="14">FP-58527</strain>
    </source>
</reference>
<dbReference type="GO" id="GO:0003400">
    <property type="term" value="P:regulation of COPII vesicle coating"/>
    <property type="evidence" value="ECO:0007669"/>
    <property type="project" value="TreeGrafter"/>
</dbReference>
<keyword evidence="4 12" id="KW-0812">Transmembrane</keyword>
<evidence type="ECO:0000256" key="5">
    <source>
        <dbReference type="ARBA" id="ARBA00022737"/>
    </source>
</evidence>
<dbReference type="PANTHER" id="PTHR23284">
    <property type="entry name" value="PROLACTIN REGULATORY ELEMENT BINDING PROTEIN"/>
    <property type="match status" value="1"/>
</dbReference>
<dbReference type="HOGENOM" id="CLU_037666_0_0_1"/>
<dbReference type="InterPro" id="IPR001680">
    <property type="entry name" value="WD40_rpt"/>
</dbReference>
<keyword evidence="6" id="KW-0256">Endoplasmic reticulum</keyword>
<evidence type="ECO:0000313" key="14">
    <source>
        <dbReference type="Proteomes" id="UP000015241"/>
    </source>
</evidence>
<evidence type="ECO:0000256" key="12">
    <source>
        <dbReference type="SAM" id="Phobius"/>
    </source>
</evidence>
<feature type="repeat" description="WD" evidence="11">
    <location>
        <begin position="324"/>
        <end position="354"/>
    </location>
</feature>
<evidence type="ECO:0000313" key="13">
    <source>
        <dbReference type="EMBL" id="EPT02810.1"/>
    </source>
</evidence>
<evidence type="ECO:0000256" key="4">
    <source>
        <dbReference type="ARBA" id="ARBA00022692"/>
    </source>
</evidence>
<evidence type="ECO:0000256" key="10">
    <source>
        <dbReference type="ARBA" id="ARBA00023136"/>
    </source>
</evidence>
<proteinExistence type="predicted"/>
<dbReference type="SUPFAM" id="SSF50978">
    <property type="entry name" value="WD40 repeat-like"/>
    <property type="match status" value="1"/>
</dbReference>
<keyword evidence="8" id="KW-0653">Protein transport</keyword>
<dbReference type="Proteomes" id="UP000015241">
    <property type="component" value="Unassembled WGS sequence"/>
</dbReference>
<dbReference type="OrthoDB" id="2013972at2759"/>
<dbReference type="Pfam" id="PF00400">
    <property type="entry name" value="WD40"/>
    <property type="match status" value="2"/>
</dbReference>
<dbReference type="EMBL" id="KE504133">
    <property type="protein sequence ID" value="EPT02810.1"/>
    <property type="molecule type" value="Genomic_DNA"/>
</dbReference>
<dbReference type="SMART" id="SM00320">
    <property type="entry name" value="WD40"/>
    <property type="match status" value="2"/>
</dbReference>
<gene>
    <name evidence="13" type="ORF">FOMPIDRAFT_1022705</name>
</gene>
<feature type="transmembrane region" description="Helical" evidence="12">
    <location>
        <begin position="366"/>
        <end position="385"/>
    </location>
</feature>
<dbReference type="AlphaFoldDB" id="S8FX31"/>
<keyword evidence="9 12" id="KW-1133">Transmembrane helix</keyword>
<dbReference type="FunCoup" id="S8FX31">
    <property type="interactions" value="69"/>
</dbReference>
<evidence type="ECO:0000256" key="11">
    <source>
        <dbReference type="PROSITE-ProRule" id="PRU00221"/>
    </source>
</evidence>
<dbReference type="GO" id="GO:0005789">
    <property type="term" value="C:endoplasmic reticulum membrane"/>
    <property type="evidence" value="ECO:0007669"/>
    <property type="project" value="UniProtKB-SubCell"/>
</dbReference>
<evidence type="ECO:0000256" key="3">
    <source>
        <dbReference type="ARBA" id="ARBA00022574"/>
    </source>
</evidence>
<keyword evidence="14" id="KW-1185">Reference proteome</keyword>
<organism evidence="13 14">
    <name type="scientific">Fomitopsis schrenkii</name>
    <name type="common">Brown rot fungus</name>
    <dbReference type="NCBI Taxonomy" id="2126942"/>
    <lineage>
        <taxon>Eukaryota</taxon>
        <taxon>Fungi</taxon>
        <taxon>Dikarya</taxon>
        <taxon>Basidiomycota</taxon>
        <taxon>Agaricomycotina</taxon>
        <taxon>Agaricomycetes</taxon>
        <taxon>Polyporales</taxon>
        <taxon>Fomitopsis</taxon>
    </lineage>
</organism>
<evidence type="ECO:0000256" key="6">
    <source>
        <dbReference type="ARBA" id="ARBA00022824"/>
    </source>
</evidence>
<evidence type="ECO:0000256" key="7">
    <source>
        <dbReference type="ARBA" id="ARBA00022892"/>
    </source>
</evidence>
<keyword evidence="7" id="KW-0931">ER-Golgi transport</keyword>
<evidence type="ECO:0000256" key="2">
    <source>
        <dbReference type="ARBA" id="ARBA00022448"/>
    </source>
</evidence>
<name>S8FX31_FOMSC</name>
<dbReference type="GO" id="GO:0015031">
    <property type="term" value="P:protein transport"/>
    <property type="evidence" value="ECO:0007669"/>
    <property type="project" value="UniProtKB-KW"/>
</dbReference>